<evidence type="ECO:0000256" key="4">
    <source>
        <dbReference type="ARBA" id="ARBA00022777"/>
    </source>
</evidence>
<dbReference type="STRING" id="1123282.SAMN02745823_00114"/>
<evidence type="ECO:0000256" key="5">
    <source>
        <dbReference type="ARBA" id="ARBA00022840"/>
    </source>
</evidence>
<keyword evidence="4 8" id="KW-0418">Kinase</keyword>
<dbReference type="Pfam" id="PF02224">
    <property type="entry name" value="Cytidylate_kin"/>
    <property type="match status" value="1"/>
</dbReference>
<evidence type="ECO:0000256" key="8">
    <source>
        <dbReference type="HAMAP-Rule" id="MF_00238"/>
    </source>
</evidence>
<keyword evidence="2 8" id="KW-0808">Transferase</keyword>
<keyword evidence="11" id="KW-1185">Reference proteome</keyword>
<dbReference type="EC" id="2.7.4.25" evidence="8"/>
<keyword evidence="3 8" id="KW-0547">Nucleotide-binding</keyword>
<dbReference type="OrthoDB" id="9807434at2"/>
<evidence type="ECO:0000313" key="10">
    <source>
        <dbReference type="EMBL" id="SHH50758.1"/>
    </source>
</evidence>
<evidence type="ECO:0000256" key="7">
    <source>
        <dbReference type="ARBA" id="ARBA00048478"/>
    </source>
</evidence>
<dbReference type="EMBL" id="FQXV01000001">
    <property type="protein sequence ID" value="SHH50758.1"/>
    <property type="molecule type" value="Genomic_DNA"/>
</dbReference>
<organism evidence="10 11">
    <name type="scientific">Sporobacter termitidis DSM 10068</name>
    <dbReference type="NCBI Taxonomy" id="1123282"/>
    <lineage>
        <taxon>Bacteria</taxon>
        <taxon>Bacillati</taxon>
        <taxon>Bacillota</taxon>
        <taxon>Clostridia</taxon>
        <taxon>Eubacteriales</taxon>
        <taxon>Oscillospiraceae</taxon>
        <taxon>Sporobacter</taxon>
    </lineage>
</organism>
<dbReference type="GO" id="GO:0036430">
    <property type="term" value="F:CMP kinase activity"/>
    <property type="evidence" value="ECO:0007669"/>
    <property type="project" value="RHEA"/>
</dbReference>
<feature type="domain" description="Cytidylate kinase" evidence="9">
    <location>
        <begin position="6"/>
        <end position="219"/>
    </location>
</feature>
<dbReference type="SUPFAM" id="SSF52540">
    <property type="entry name" value="P-loop containing nucleoside triphosphate hydrolases"/>
    <property type="match status" value="1"/>
</dbReference>
<dbReference type="InterPro" id="IPR003136">
    <property type="entry name" value="Cytidylate_kin"/>
</dbReference>
<evidence type="ECO:0000259" key="9">
    <source>
        <dbReference type="Pfam" id="PF02224"/>
    </source>
</evidence>
<evidence type="ECO:0000256" key="3">
    <source>
        <dbReference type="ARBA" id="ARBA00022741"/>
    </source>
</evidence>
<protein>
    <recommendedName>
        <fullName evidence="8">Cytidylate kinase</fullName>
        <shortName evidence="8">CK</shortName>
        <ecNumber evidence="8">2.7.4.25</ecNumber>
    </recommendedName>
    <alternativeName>
        <fullName evidence="8">Cytidine monophosphate kinase</fullName>
        <shortName evidence="8">CMP kinase</shortName>
    </alternativeName>
</protein>
<gene>
    <name evidence="8" type="primary">cmk</name>
    <name evidence="10" type="ORF">SAMN02745823_00114</name>
</gene>
<dbReference type="CDD" id="cd02020">
    <property type="entry name" value="CMPK"/>
    <property type="match status" value="1"/>
</dbReference>
<accession>A0A1M5TJ98</accession>
<feature type="binding site" evidence="8">
    <location>
        <begin position="10"/>
        <end position="18"/>
    </location>
    <ligand>
        <name>ATP</name>
        <dbReference type="ChEBI" id="CHEBI:30616"/>
    </ligand>
</feature>
<dbReference type="InterPro" id="IPR027417">
    <property type="entry name" value="P-loop_NTPase"/>
</dbReference>
<sequence>MEERSIAIDGPSGAGKSTLARLTAKKYGLIYVDTGALYRSVGLFALQRGVSSKDEENVVKLLPDIRIELRYDGGGLQRMFLNGKDVTENIRVPEASIYASDVSSMVPVRDFLLAMQREMAVKYDVVMDGRDIGTVVLPDAGLKIFLTARPEVRAERRYAELKAKSISTTYDEVLRDILYRDKNDSERSAAPLKAAEDAILVDTSEMDLEQCLKAICALAEEKLGL</sequence>
<dbReference type="GO" id="GO:0005829">
    <property type="term" value="C:cytosol"/>
    <property type="evidence" value="ECO:0007669"/>
    <property type="project" value="TreeGrafter"/>
</dbReference>
<dbReference type="HAMAP" id="MF_00238">
    <property type="entry name" value="Cytidyl_kinase_type1"/>
    <property type="match status" value="1"/>
</dbReference>
<dbReference type="GO" id="GO:0005524">
    <property type="term" value="F:ATP binding"/>
    <property type="evidence" value="ECO:0007669"/>
    <property type="project" value="UniProtKB-UniRule"/>
</dbReference>
<reference evidence="10 11" key="1">
    <citation type="submission" date="2016-11" db="EMBL/GenBank/DDBJ databases">
        <authorList>
            <person name="Jaros S."/>
            <person name="Januszkiewicz K."/>
            <person name="Wedrychowicz H."/>
        </authorList>
    </citation>
    <scope>NUCLEOTIDE SEQUENCE [LARGE SCALE GENOMIC DNA]</scope>
    <source>
        <strain evidence="10 11">DSM 10068</strain>
    </source>
</reference>
<comment type="catalytic activity">
    <reaction evidence="7 8">
        <text>CMP + ATP = CDP + ADP</text>
        <dbReference type="Rhea" id="RHEA:11600"/>
        <dbReference type="ChEBI" id="CHEBI:30616"/>
        <dbReference type="ChEBI" id="CHEBI:58069"/>
        <dbReference type="ChEBI" id="CHEBI:60377"/>
        <dbReference type="ChEBI" id="CHEBI:456216"/>
        <dbReference type="EC" id="2.7.4.25"/>
    </reaction>
</comment>
<dbReference type="GO" id="GO:0015949">
    <property type="term" value="P:nucleobase-containing small molecule interconversion"/>
    <property type="evidence" value="ECO:0007669"/>
    <property type="project" value="TreeGrafter"/>
</dbReference>
<dbReference type="GO" id="GO:0036431">
    <property type="term" value="F:dCMP kinase activity"/>
    <property type="evidence" value="ECO:0007669"/>
    <property type="project" value="InterPro"/>
</dbReference>
<dbReference type="Proteomes" id="UP000183995">
    <property type="component" value="Unassembled WGS sequence"/>
</dbReference>
<dbReference type="RefSeq" id="WP_073075704.1">
    <property type="nucleotide sequence ID" value="NZ_FQXV01000001.1"/>
</dbReference>
<comment type="similarity">
    <text evidence="1 8">Belongs to the cytidylate kinase family. Type 1 subfamily.</text>
</comment>
<dbReference type="PANTHER" id="PTHR21299:SF2">
    <property type="entry name" value="CYTIDYLATE KINASE"/>
    <property type="match status" value="1"/>
</dbReference>
<comment type="subcellular location">
    <subcellularLocation>
        <location evidence="8">Cytoplasm</location>
    </subcellularLocation>
</comment>
<dbReference type="GO" id="GO:0006220">
    <property type="term" value="P:pyrimidine nucleotide metabolic process"/>
    <property type="evidence" value="ECO:0007669"/>
    <property type="project" value="UniProtKB-UniRule"/>
</dbReference>
<dbReference type="Gene3D" id="3.40.50.300">
    <property type="entry name" value="P-loop containing nucleotide triphosphate hydrolases"/>
    <property type="match status" value="1"/>
</dbReference>
<keyword evidence="5 8" id="KW-0067">ATP-binding</keyword>
<evidence type="ECO:0000256" key="6">
    <source>
        <dbReference type="ARBA" id="ARBA00047615"/>
    </source>
</evidence>
<keyword evidence="8" id="KW-0963">Cytoplasm</keyword>
<dbReference type="PANTHER" id="PTHR21299">
    <property type="entry name" value="CYTIDYLATE KINASE/PANTOATE-BETA-ALANINE LIGASE"/>
    <property type="match status" value="1"/>
</dbReference>
<proteinExistence type="inferred from homology"/>
<evidence type="ECO:0000313" key="11">
    <source>
        <dbReference type="Proteomes" id="UP000183995"/>
    </source>
</evidence>
<dbReference type="NCBIfam" id="TIGR00017">
    <property type="entry name" value="cmk"/>
    <property type="match status" value="1"/>
</dbReference>
<dbReference type="AlphaFoldDB" id="A0A1M5TJ98"/>
<dbReference type="InterPro" id="IPR011994">
    <property type="entry name" value="Cytidylate_kinase_dom"/>
</dbReference>
<evidence type="ECO:0000256" key="2">
    <source>
        <dbReference type="ARBA" id="ARBA00022679"/>
    </source>
</evidence>
<name>A0A1M5TJ98_9FIRM</name>
<evidence type="ECO:0000256" key="1">
    <source>
        <dbReference type="ARBA" id="ARBA00009427"/>
    </source>
</evidence>
<comment type="catalytic activity">
    <reaction evidence="6 8">
        <text>dCMP + ATP = dCDP + ADP</text>
        <dbReference type="Rhea" id="RHEA:25094"/>
        <dbReference type="ChEBI" id="CHEBI:30616"/>
        <dbReference type="ChEBI" id="CHEBI:57566"/>
        <dbReference type="ChEBI" id="CHEBI:58593"/>
        <dbReference type="ChEBI" id="CHEBI:456216"/>
        <dbReference type="EC" id="2.7.4.25"/>
    </reaction>
</comment>